<dbReference type="RefSeq" id="WP_057001944.1">
    <property type="nucleotide sequence ID" value="NZ_CALJSN010000005.1"/>
</dbReference>
<evidence type="ECO:0000313" key="1">
    <source>
        <dbReference type="EMBL" id="SEB43377.1"/>
    </source>
</evidence>
<evidence type="ECO:0008006" key="3">
    <source>
        <dbReference type="Google" id="ProtNLM"/>
    </source>
</evidence>
<comment type="caution">
    <text evidence="1">The sequence shown here is derived from an EMBL/GenBank/DDBJ whole genome shotgun (WGS) entry which is preliminary data.</text>
</comment>
<reference evidence="1 2" key="1">
    <citation type="submission" date="2016-10" db="EMBL/GenBank/DDBJ databases">
        <authorList>
            <person name="Varghese N."/>
            <person name="Submissions S."/>
        </authorList>
    </citation>
    <scope>NUCLEOTIDE SEQUENCE [LARGE SCALE GENOMIC DNA]</scope>
    <source>
        <strain evidence="1 2">DSM 20586</strain>
    </source>
</reference>
<proteinExistence type="predicted"/>
<gene>
    <name evidence="1" type="ORF">SAMN04489746_0206</name>
</gene>
<dbReference type="AlphaFoldDB" id="A0AB38A4S9"/>
<name>A0AB38A4S9_9ACTN</name>
<dbReference type="EMBL" id="FNSH01000001">
    <property type="protein sequence ID" value="SEB43377.1"/>
    <property type="molecule type" value="Genomic_DNA"/>
</dbReference>
<accession>A0AB38A4S9</accession>
<dbReference type="Proteomes" id="UP000183687">
    <property type="component" value="Unassembled WGS sequence"/>
</dbReference>
<sequence>MNAITAGNGKNHVTSADDAEIYASFVGGASCVMARGDMFRCRMETANKATIGTGLGFINGHAFRCEVPESVVIKSGSQGFKRNDIIGVRWTTDSLGNESISLEVLQGTPSTLNPTDPRVPSGDLLNGDKTAWFSLWRIKVEGISVSTPEALFTPVNNYLGMVTPKVLFTGEYEKTRSSQITLSDVVTNYSRLDVVFQASAGDVNTITLYSPRPLMKFVTWSTEPTNDYVFLKTKGYLIQSDGKTINAARITGSDTSWWAHEYRFAYTSNAGLYYSFANSIGLIAVYGYKF</sequence>
<evidence type="ECO:0000313" key="2">
    <source>
        <dbReference type="Proteomes" id="UP000183687"/>
    </source>
</evidence>
<protein>
    <recommendedName>
        <fullName evidence="3">Phage tail protein</fullName>
    </recommendedName>
</protein>
<organism evidence="1 2">
    <name type="scientific">Atopobium minutum</name>
    <dbReference type="NCBI Taxonomy" id="1381"/>
    <lineage>
        <taxon>Bacteria</taxon>
        <taxon>Bacillati</taxon>
        <taxon>Actinomycetota</taxon>
        <taxon>Coriobacteriia</taxon>
        <taxon>Coriobacteriales</taxon>
        <taxon>Atopobiaceae</taxon>
        <taxon>Atopobium</taxon>
    </lineage>
</organism>